<name>A0ABT1PKJ2_9ACTN</name>
<sequence>MEHILSLRADLLERGDKWENPTLERYLEALASWLAVSPNWYRNFGQEMPTGGDWTLFARALSAAVVYE</sequence>
<protein>
    <recommendedName>
        <fullName evidence="1">DUF7660 domain-containing protein</fullName>
    </recommendedName>
</protein>
<dbReference type="Pfam" id="PF24693">
    <property type="entry name" value="DUF7660"/>
    <property type="match status" value="1"/>
</dbReference>
<accession>A0ABT1PKJ2</accession>
<dbReference type="Proteomes" id="UP001206206">
    <property type="component" value="Unassembled WGS sequence"/>
</dbReference>
<comment type="caution">
    <text evidence="2">The sequence shown here is derived from an EMBL/GenBank/DDBJ whole genome shotgun (WGS) entry which is preliminary data.</text>
</comment>
<evidence type="ECO:0000313" key="3">
    <source>
        <dbReference type="Proteomes" id="UP001206206"/>
    </source>
</evidence>
<organism evidence="2 3">
    <name type="scientific">Streptantibioticus rubrisoli</name>
    <dbReference type="NCBI Taxonomy" id="1387313"/>
    <lineage>
        <taxon>Bacteria</taxon>
        <taxon>Bacillati</taxon>
        <taxon>Actinomycetota</taxon>
        <taxon>Actinomycetes</taxon>
        <taxon>Kitasatosporales</taxon>
        <taxon>Streptomycetaceae</taxon>
        <taxon>Streptantibioticus</taxon>
    </lineage>
</organism>
<gene>
    <name evidence="2" type="ORF">NON19_28590</name>
</gene>
<evidence type="ECO:0000313" key="2">
    <source>
        <dbReference type="EMBL" id="MCQ4045890.1"/>
    </source>
</evidence>
<proteinExistence type="predicted"/>
<dbReference type="InterPro" id="IPR056077">
    <property type="entry name" value="DUF7660"/>
</dbReference>
<reference evidence="2 3" key="1">
    <citation type="submission" date="2022-06" db="EMBL/GenBank/DDBJ databases">
        <title>Draft genome sequence of type strain Streptomyces rubrisoli DSM 42083.</title>
        <authorList>
            <person name="Duangmal K."/>
            <person name="Klaysubun C."/>
        </authorList>
    </citation>
    <scope>NUCLEOTIDE SEQUENCE [LARGE SCALE GENOMIC DNA]</scope>
    <source>
        <strain evidence="2 3">DSM 42083</strain>
    </source>
</reference>
<evidence type="ECO:0000259" key="1">
    <source>
        <dbReference type="Pfam" id="PF24693"/>
    </source>
</evidence>
<feature type="domain" description="DUF7660" evidence="1">
    <location>
        <begin position="2"/>
        <end position="68"/>
    </location>
</feature>
<keyword evidence="3" id="KW-1185">Reference proteome</keyword>
<dbReference type="EMBL" id="JANFNH010000051">
    <property type="protein sequence ID" value="MCQ4045890.1"/>
    <property type="molecule type" value="Genomic_DNA"/>
</dbReference>
<dbReference type="RefSeq" id="WP_255932043.1">
    <property type="nucleotide sequence ID" value="NZ_JBHRWQ010000024.1"/>
</dbReference>